<dbReference type="AlphaFoldDB" id="A0A3B0XSB9"/>
<reference evidence="1" key="1">
    <citation type="submission" date="2018-06" db="EMBL/GenBank/DDBJ databases">
        <authorList>
            <person name="Zhirakovskaya E."/>
        </authorList>
    </citation>
    <scope>NUCLEOTIDE SEQUENCE</scope>
</reference>
<name>A0A3B0XSB9_9ZZZZ</name>
<protein>
    <submittedName>
        <fullName evidence="1">Uncharacterized protein</fullName>
    </submittedName>
</protein>
<organism evidence="1">
    <name type="scientific">hydrothermal vent metagenome</name>
    <dbReference type="NCBI Taxonomy" id="652676"/>
    <lineage>
        <taxon>unclassified sequences</taxon>
        <taxon>metagenomes</taxon>
        <taxon>ecological metagenomes</taxon>
    </lineage>
</organism>
<sequence>MRHLFIIIFFLLSASGCDHGVEWSEGQYEVHWTDTYSNRVLARKIDDGASIGRVKAEVIAVASNNKYLIAKQRHQKNSTI</sequence>
<dbReference type="EMBL" id="UOFI01000072">
    <property type="protein sequence ID" value="VAW66102.1"/>
    <property type="molecule type" value="Genomic_DNA"/>
</dbReference>
<gene>
    <name evidence="1" type="ORF">MNBD_GAMMA09-2853</name>
</gene>
<feature type="non-terminal residue" evidence="1">
    <location>
        <position position="80"/>
    </location>
</feature>
<evidence type="ECO:0000313" key="1">
    <source>
        <dbReference type="EMBL" id="VAW66102.1"/>
    </source>
</evidence>
<dbReference type="PROSITE" id="PS51257">
    <property type="entry name" value="PROKAR_LIPOPROTEIN"/>
    <property type="match status" value="1"/>
</dbReference>
<accession>A0A3B0XSB9</accession>
<proteinExistence type="predicted"/>